<proteinExistence type="predicted"/>
<evidence type="ECO:0008006" key="3">
    <source>
        <dbReference type="Google" id="ProtNLM"/>
    </source>
</evidence>
<gene>
    <name evidence="1" type="ORF">GCM10007924_01020</name>
</gene>
<comment type="caution">
    <text evidence="1">The sequence shown here is derived from an EMBL/GenBank/DDBJ whole genome shotgun (WGS) entry which is preliminary data.</text>
</comment>
<reference evidence="1" key="2">
    <citation type="submission" date="2023-01" db="EMBL/GenBank/DDBJ databases">
        <title>Draft genome sequence of Sneathiella chinensis strain NBRC 103408.</title>
        <authorList>
            <person name="Sun Q."/>
            <person name="Mori K."/>
        </authorList>
    </citation>
    <scope>NUCLEOTIDE SEQUENCE</scope>
    <source>
        <strain evidence="1">NBRC 103408</strain>
    </source>
</reference>
<organism evidence="1 2">
    <name type="scientific">Sneathiella chinensis</name>
    <dbReference type="NCBI Taxonomy" id="349750"/>
    <lineage>
        <taxon>Bacteria</taxon>
        <taxon>Pseudomonadati</taxon>
        <taxon>Pseudomonadota</taxon>
        <taxon>Alphaproteobacteria</taxon>
        <taxon>Sneathiellales</taxon>
        <taxon>Sneathiellaceae</taxon>
        <taxon>Sneathiella</taxon>
    </lineage>
</organism>
<sequence>MGMLGVACLVTPVAADDLTDARELYCKKTAQCSLEERPNYQSLSSDQQGLLYDTVFDLCEAHSAEFEKVLVPLDLTADMITCLNEVASKSCSDIKEERRANTMSAECKAMRDAWNENKKPAS</sequence>
<accession>A0ABQ5U0D8</accession>
<protein>
    <recommendedName>
        <fullName evidence="3">Secreted protein</fullName>
    </recommendedName>
</protein>
<keyword evidence="2" id="KW-1185">Reference proteome</keyword>
<dbReference type="EMBL" id="BSNF01000001">
    <property type="protein sequence ID" value="GLQ04881.1"/>
    <property type="molecule type" value="Genomic_DNA"/>
</dbReference>
<dbReference type="Proteomes" id="UP001161409">
    <property type="component" value="Unassembled WGS sequence"/>
</dbReference>
<evidence type="ECO:0000313" key="2">
    <source>
        <dbReference type="Proteomes" id="UP001161409"/>
    </source>
</evidence>
<evidence type="ECO:0000313" key="1">
    <source>
        <dbReference type="EMBL" id="GLQ04881.1"/>
    </source>
</evidence>
<reference evidence="1" key="1">
    <citation type="journal article" date="2014" name="Int. J. Syst. Evol. Microbiol.">
        <title>Complete genome of a new Firmicutes species belonging to the dominant human colonic microbiota ('Ruminococcus bicirculans') reveals two chromosomes and a selective capacity to utilize plant glucans.</title>
        <authorList>
            <consortium name="NISC Comparative Sequencing Program"/>
            <person name="Wegmann U."/>
            <person name="Louis P."/>
            <person name="Goesmann A."/>
            <person name="Henrissat B."/>
            <person name="Duncan S.H."/>
            <person name="Flint H.J."/>
        </authorList>
    </citation>
    <scope>NUCLEOTIDE SEQUENCE</scope>
    <source>
        <strain evidence="1">NBRC 103408</strain>
    </source>
</reference>
<name>A0ABQ5U0D8_9PROT</name>